<accession>A0A7S2R8J7</accession>
<dbReference type="PANTHER" id="PTHR32194:SF2">
    <property type="entry name" value="PROTEASOME SUBUNIT BETA TYPE-1"/>
    <property type="match status" value="1"/>
</dbReference>
<dbReference type="GO" id="GO:0005737">
    <property type="term" value="C:cytoplasm"/>
    <property type="evidence" value="ECO:0007669"/>
    <property type="project" value="UniProtKB-SubCell"/>
</dbReference>
<protein>
    <recommendedName>
        <fullName evidence="3">Proteasome subunit beta</fullName>
    </recommendedName>
</protein>
<comment type="subunit">
    <text evidence="3">Component of the proteasome complex.</text>
</comment>
<gene>
    <name evidence="5" type="ORF">RMAR1173_LOCUS1895</name>
</gene>
<dbReference type="InterPro" id="IPR016050">
    <property type="entry name" value="Proteasome_bsu_CS"/>
</dbReference>
<dbReference type="InterPro" id="IPR023333">
    <property type="entry name" value="Proteasome_suB-type"/>
</dbReference>
<dbReference type="EMBL" id="HBHJ01002984">
    <property type="protein sequence ID" value="CAD9663861.1"/>
    <property type="molecule type" value="Transcribed_RNA"/>
</dbReference>
<evidence type="ECO:0000313" key="5">
    <source>
        <dbReference type="EMBL" id="CAD9663861.1"/>
    </source>
</evidence>
<dbReference type="GO" id="GO:0051603">
    <property type="term" value="P:proteolysis involved in protein catabolic process"/>
    <property type="evidence" value="ECO:0007669"/>
    <property type="project" value="InterPro"/>
</dbReference>
<dbReference type="PANTHER" id="PTHR32194">
    <property type="entry name" value="METALLOPROTEASE TLDD"/>
    <property type="match status" value="1"/>
</dbReference>
<evidence type="ECO:0000256" key="1">
    <source>
        <dbReference type="ARBA" id="ARBA00022490"/>
    </source>
</evidence>
<keyword evidence="1 3" id="KW-0963">Cytoplasm</keyword>
<organism evidence="5">
    <name type="scientific">Rhizochromulina marina</name>
    <dbReference type="NCBI Taxonomy" id="1034831"/>
    <lineage>
        <taxon>Eukaryota</taxon>
        <taxon>Sar</taxon>
        <taxon>Stramenopiles</taxon>
        <taxon>Ochrophyta</taxon>
        <taxon>Dictyochophyceae</taxon>
        <taxon>Rhizochromulinales</taxon>
        <taxon>Rhizochromulina</taxon>
    </lineage>
</organism>
<dbReference type="InterPro" id="IPR001353">
    <property type="entry name" value="Proteasome_sua/b"/>
</dbReference>
<dbReference type="Gene3D" id="3.60.20.10">
    <property type="entry name" value="Glutamine Phosphoribosylpyrophosphate, subunit 1, domain 1"/>
    <property type="match status" value="1"/>
</dbReference>
<evidence type="ECO:0000256" key="3">
    <source>
        <dbReference type="RuleBase" id="RU004203"/>
    </source>
</evidence>
<evidence type="ECO:0000256" key="2">
    <source>
        <dbReference type="ARBA" id="ARBA00022942"/>
    </source>
</evidence>
<feature type="region of interest" description="Disordered" evidence="4">
    <location>
        <begin position="214"/>
        <end position="257"/>
    </location>
</feature>
<sequence>MYENHGGTVVGVAGQGFAVLAADTRLSKGFSILSRNVTRIHQLTESVYLGISGCQADADALKNLLDLSIAEYTLTQGSPPSVSAVARLLSTMLYQRRQMPYYTFCLVAGLDADGDGSVFSFDAIGSFEKVSVACVGGSQILVLPLLDDFNTTSDEASEAFFQRWERPGVSPTRQRPKRTVNASLEMALSRVRNAMEAASERDIRLGDSLETLVLQRSQPPASRGERRKDSRGRRRSRDEPIAARRSLPPPMAGATSATPAPALKFLVHRTFSPLATH</sequence>
<dbReference type="Pfam" id="PF00227">
    <property type="entry name" value="Proteasome"/>
    <property type="match status" value="1"/>
</dbReference>
<evidence type="ECO:0000256" key="4">
    <source>
        <dbReference type="SAM" id="MobiDB-lite"/>
    </source>
</evidence>
<keyword evidence="3" id="KW-0539">Nucleus</keyword>
<comment type="function">
    <text evidence="3">Component of the proteasome, a multicatalytic proteinase complex which is characterized by its ability to cleave peptides with Arg, Phe, Tyr, Leu, and Glu adjacent to the leaving group at neutral or slightly basic pH. The proteasome has an ATP-dependent proteolytic activity.</text>
</comment>
<reference evidence="5" key="1">
    <citation type="submission" date="2021-01" db="EMBL/GenBank/DDBJ databases">
        <authorList>
            <person name="Corre E."/>
            <person name="Pelletier E."/>
            <person name="Niang G."/>
            <person name="Scheremetjew M."/>
            <person name="Finn R."/>
            <person name="Kale V."/>
            <person name="Holt S."/>
            <person name="Cochrane G."/>
            <person name="Meng A."/>
            <person name="Brown T."/>
            <person name="Cohen L."/>
        </authorList>
    </citation>
    <scope>NUCLEOTIDE SEQUENCE</scope>
    <source>
        <strain evidence="5">CCMP1243</strain>
    </source>
</reference>
<comment type="subcellular location">
    <subcellularLocation>
        <location evidence="3">Cytoplasm</location>
    </subcellularLocation>
    <subcellularLocation>
        <location evidence="3">Nucleus</location>
    </subcellularLocation>
</comment>
<comment type="similarity">
    <text evidence="3">Belongs to the peptidase T1B family.</text>
</comment>
<name>A0A7S2R8J7_9STRA</name>
<dbReference type="AlphaFoldDB" id="A0A7S2R8J7"/>
<dbReference type="InterPro" id="IPR029055">
    <property type="entry name" value="Ntn_hydrolases_N"/>
</dbReference>
<keyword evidence="2 3" id="KW-0647">Proteasome</keyword>
<dbReference type="PROSITE" id="PS51476">
    <property type="entry name" value="PROTEASOME_BETA_2"/>
    <property type="match status" value="1"/>
</dbReference>
<dbReference type="PROSITE" id="PS00854">
    <property type="entry name" value="PROTEASOME_BETA_1"/>
    <property type="match status" value="1"/>
</dbReference>
<dbReference type="GO" id="GO:0005634">
    <property type="term" value="C:nucleus"/>
    <property type="evidence" value="ECO:0007669"/>
    <property type="project" value="UniProtKB-SubCell"/>
</dbReference>
<proteinExistence type="inferred from homology"/>
<dbReference type="GO" id="GO:0005839">
    <property type="term" value="C:proteasome core complex"/>
    <property type="evidence" value="ECO:0007669"/>
    <property type="project" value="InterPro"/>
</dbReference>
<dbReference type="SUPFAM" id="SSF56235">
    <property type="entry name" value="N-terminal nucleophile aminohydrolases (Ntn hydrolases)"/>
    <property type="match status" value="1"/>
</dbReference>